<accession>A0A015KTJ8</accession>
<evidence type="ECO:0000313" key="3">
    <source>
        <dbReference type="Proteomes" id="UP000022910"/>
    </source>
</evidence>
<protein>
    <submittedName>
        <fullName evidence="2">Uncharacterized protein</fullName>
    </submittedName>
</protein>
<dbReference type="AlphaFoldDB" id="A0A015KTJ8"/>
<name>A0A015KTJ8_RHIIW</name>
<proteinExistence type="predicted"/>
<evidence type="ECO:0000313" key="2">
    <source>
        <dbReference type="EMBL" id="EXX63181.1"/>
    </source>
</evidence>
<dbReference type="HOGENOM" id="CLU_2039284_0_0_1"/>
<reference evidence="2 3" key="1">
    <citation type="submission" date="2014-02" db="EMBL/GenBank/DDBJ databases">
        <title>Single nucleus genome sequencing reveals high similarity among nuclei of an endomycorrhizal fungus.</title>
        <authorList>
            <person name="Lin K."/>
            <person name="Geurts R."/>
            <person name="Zhang Z."/>
            <person name="Limpens E."/>
            <person name="Saunders D.G."/>
            <person name="Mu D."/>
            <person name="Pang E."/>
            <person name="Cao H."/>
            <person name="Cha H."/>
            <person name="Lin T."/>
            <person name="Zhou Q."/>
            <person name="Shang Y."/>
            <person name="Li Y."/>
            <person name="Ivanov S."/>
            <person name="Sharma T."/>
            <person name="Velzen R.V."/>
            <person name="Ruijter N.D."/>
            <person name="Aanen D.K."/>
            <person name="Win J."/>
            <person name="Kamoun S."/>
            <person name="Bisseling T."/>
            <person name="Huang S."/>
        </authorList>
    </citation>
    <scope>NUCLEOTIDE SEQUENCE [LARGE SCALE GENOMIC DNA]</scope>
    <source>
        <strain evidence="3">DAOM197198w</strain>
    </source>
</reference>
<feature type="region of interest" description="Disordered" evidence="1">
    <location>
        <begin position="66"/>
        <end position="101"/>
    </location>
</feature>
<keyword evidence="3" id="KW-1185">Reference proteome</keyword>
<organism evidence="2 3">
    <name type="scientific">Rhizophagus irregularis (strain DAOM 197198w)</name>
    <name type="common">Glomus intraradices</name>
    <dbReference type="NCBI Taxonomy" id="1432141"/>
    <lineage>
        <taxon>Eukaryota</taxon>
        <taxon>Fungi</taxon>
        <taxon>Fungi incertae sedis</taxon>
        <taxon>Mucoromycota</taxon>
        <taxon>Glomeromycotina</taxon>
        <taxon>Glomeromycetes</taxon>
        <taxon>Glomerales</taxon>
        <taxon>Glomeraceae</taxon>
        <taxon>Rhizophagus</taxon>
    </lineage>
</organism>
<feature type="region of interest" description="Disordered" evidence="1">
    <location>
        <begin position="1"/>
        <end position="31"/>
    </location>
</feature>
<evidence type="ECO:0000256" key="1">
    <source>
        <dbReference type="SAM" id="MobiDB-lite"/>
    </source>
</evidence>
<comment type="caution">
    <text evidence="2">The sequence shown here is derived from an EMBL/GenBank/DDBJ whole genome shotgun (WGS) entry which is preliminary data.</text>
</comment>
<dbReference type="EMBL" id="JEMT01024060">
    <property type="protein sequence ID" value="EXX63181.1"/>
    <property type="molecule type" value="Genomic_DNA"/>
</dbReference>
<dbReference type="Proteomes" id="UP000022910">
    <property type="component" value="Unassembled WGS sequence"/>
</dbReference>
<sequence>MERGKKRIRTGQEVSPLRAVTPPPFKLSQVQPRTSEDKVVVFFNCVSTQQKISISPFEYVHRTEVPQVRRNDESLSSSIPLTNDFSETTSQESPVSNQELEDTETIPLIIINEVNDNDETLKPIYFFGFPNDYM</sequence>
<gene>
    <name evidence="2" type="ORF">RirG_154670</name>
</gene>
<feature type="compositionally biased region" description="Polar residues" evidence="1">
    <location>
        <begin position="74"/>
        <end position="98"/>
    </location>
</feature>